<dbReference type="AntiFam" id="ANF00062">
    <property type="entry name" value="Shadow ORF (opposite ABC transporter protein)"/>
</dbReference>
<name>A0A1B0B3D0_9MUSC</name>
<reference evidence="2" key="1">
    <citation type="submission" date="2015-01" db="EMBL/GenBank/DDBJ databases">
        <authorList>
            <person name="Aksoy S."/>
            <person name="Warren W."/>
            <person name="Wilson R.K."/>
        </authorList>
    </citation>
    <scope>NUCLEOTIDE SEQUENCE [LARGE SCALE GENOMIC DNA]</scope>
    <source>
        <strain evidence="2">IAEA</strain>
    </source>
</reference>
<organism evidence="1 2">
    <name type="scientific">Glossina palpalis gambiensis</name>
    <dbReference type="NCBI Taxonomy" id="67801"/>
    <lineage>
        <taxon>Eukaryota</taxon>
        <taxon>Metazoa</taxon>
        <taxon>Ecdysozoa</taxon>
        <taxon>Arthropoda</taxon>
        <taxon>Hexapoda</taxon>
        <taxon>Insecta</taxon>
        <taxon>Pterygota</taxon>
        <taxon>Neoptera</taxon>
        <taxon>Endopterygota</taxon>
        <taxon>Diptera</taxon>
        <taxon>Brachycera</taxon>
        <taxon>Muscomorpha</taxon>
        <taxon>Hippoboscoidea</taxon>
        <taxon>Glossinidae</taxon>
        <taxon>Glossina</taxon>
    </lineage>
</organism>
<accession>A0A1B0B3D0</accession>
<evidence type="ECO:0000313" key="2">
    <source>
        <dbReference type="Proteomes" id="UP000092460"/>
    </source>
</evidence>
<keyword evidence="2" id="KW-1185">Reference proteome</keyword>
<dbReference type="VEuPathDB" id="VectorBase:GPPI017454"/>
<protein>
    <submittedName>
        <fullName evidence="1">Uncharacterized protein</fullName>
    </submittedName>
</protein>
<dbReference type="Proteomes" id="UP000092460">
    <property type="component" value="Unassembled WGS sequence"/>
</dbReference>
<reference evidence="1" key="2">
    <citation type="submission" date="2020-05" db="UniProtKB">
        <authorList>
            <consortium name="EnsemblMetazoa"/>
        </authorList>
    </citation>
    <scope>IDENTIFICATION</scope>
    <source>
        <strain evidence="1">IAEA</strain>
    </source>
</reference>
<dbReference type="AlphaFoldDB" id="A0A1B0B3D0"/>
<sequence length="297" mass="34156">MKLQLRKAVLTSVRSMIKADDVNATAKKKTILFCKFNVTVSFISPLTMAKFKFVGSRPMAKQNNITWMTGKTNMKSITPTLRHMRNKFLVMSALILPDDVNCNQILMVSEIGRDSILDTYFANSLIPFFHIPLFFGTLAWRRRVVRWFHILCLSKGSTPTVGSSKINNSGSCKRATANDTRLCWPPLRFFTRRFEEGRSKKFSKNCRRSSISLVLIAKIQPKYSIVSLMNNSNCFDLNVKDILITFARKLIELNIIGCNVEIRMTQIPALLNFIIHKHKLFYNNYNLVMTLRLLDLD</sequence>
<proteinExistence type="predicted"/>
<evidence type="ECO:0000313" key="1">
    <source>
        <dbReference type="EnsemblMetazoa" id="GPPI017454-PA"/>
    </source>
</evidence>
<dbReference type="EMBL" id="JXJN01007808">
    <property type="status" value="NOT_ANNOTATED_CDS"/>
    <property type="molecule type" value="Genomic_DNA"/>
</dbReference>
<dbReference type="EnsemblMetazoa" id="GPPI017454-RA">
    <property type="protein sequence ID" value="GPPI017454-PA"/>
    <property type="gene ID" value="GPPI017454"/>
</dbReference>